<sequence>MLHPPVPILASASGAIKKNSNFDHFHLLSILVGYI</sequence>
<name>A0A0A8Z632_ARUDO</name>
<protein>
    <submittedName>
        <fullName evidence="1">Uncharacterized protein</fullName>
    </submittedName>
</protein>
<reference evidence="1" key="1">
    <citation type="submission" date="2014-09" db="EMBL/GenBank/DDBJ databases">
        <authorList>
            <person name="Magalhaes I.L.F."/>
            <person name="Oliveira U."/>
            <person name="Santos F.R."/>
            <person name="Vidigal T.H.D.A."/>
            <person name="Brescovit A.D."/>
            <person name="Santos A.J."/>
        </authorList>
    </citation>
    <scope>NUCLEOTIDE SEQUENCE</scope>
    <source>
        <tissue evidence="1">Shoot tissue taken approximately 20 cm above the soil surface</tissue>
    </source>
</reference>
<proteinExistence type="predicted"/>
<organism evidence="1">
    <name type="scientific">Arundo donax</name>
    <name type="common">Giant reed</name>
    <name type="synonym">Donax arundinaceus</name>
    <dbReference type="NCBI Taxonomy" id="35708"/>
    <lineage>
        <taxon>Eukaryota</taxon>
        <taxon>Viridiplantae</taxon>
        <taxon>Streptophyta</taxon>
        <taxon>Embryophyta</taxon>
        <taxon>Tracheophyta</taxon>
        <taxon>Spermatophyta</taxon>
        <taxon>Magnoliopsida</taxon>
        <taxon>Liliopsida</taxon>
        <taxon>Poales</taxon>
        <taxon>Poaceae</taxon>
        <taxon>PACMAD clade</taxon>
        <taxon>Arundinoideae</taxon>
        <taxon>Arundineae</taxon>
        <taxon>Arundo</taxon>
    </lineage>
</organism>
<dbReference type="AlphaFoldDB" id="A0A0A8Z632"/>
<evidence type="ECO:0000313" key="1">
    <source>
        <dbReference type="EMBL" id="JAD32210.1"/>
    </source>
</evidence>
<reference evidence="1" key="2">
    <citation type="journal article" date="2015" name="Data Brief">
        <title>Shoot transcriptome of the giant reed, Arundo donax.</title>
        <authorList>
            <person name="Barrero R.A."/>
            <person name="Guerrero F.D."/>
            <person name="Moolhuijzen P."/>
            <person name="Goolsby J.A."/>
            <person name="Tidwell J."/>
            <person name="Bellgard S.E."/>
            <person name="Bellgard M.I."/>
        </authorList>
    </citation>
    <scope>NUCLEOTIDE SEQUENCE</scope>
    <source>
        <tissue evidence="1">Shoot tissue taken approximately 20 cm above the soil surface</tissue>
    </source>
</reference>
<dbReference type="EMBL" id="GBRH01265685">
    <property type="protein sequence ID" value="JAD32210.1"/>
    <property type="molecule type" value="Transcribed_RNA"/>
</dbReference>
<accession>A0A0A8Z632</accession>